<sequence>MIELPIIKNLKPNKDVCKCRPICKSRRREWKEQIQKTSAELLLERKPLQECFKRWPMKVYANSPCPLFARKQRIVINERNASMAPNIVRICQTPLDDNVDTTYLQFADMAKKLGAWDAVRSCCAFCNCGSCCSCRTCNYDLFDESWSKSRANMRKFDARVKQDCTPMRIMYDVS</sequence>
<evidence type="ECO:0000313" key="2">
    <source>
        <dbReference type="Proteomes" id="UP001153954"/>
    </source>
</evidence>
<name>A0AAU9V4D2_EUPED</name>
<keyword evidence="2" id="KW-1185">Reference proteome</keyword>
<accession>A0AAU9V4D2</accession>
<dbReference type="Proteomes" id="UP001153954">
    <property type="component" value="Unassembled WGS sequence"/>
</dbReference>
<dbReference type="EMBL" id="CAKOGL010000029">
    <property type="protein sequence ID" value="CAH2106811.1"/>
    <property type="molecule type" value="Genomic_DNA"/>
</dbReference>
<comment type="caution">
    <text evidence="1">The sequence shown here is derived from an EMBL/GenBank/DDBJ whole genome shotgun (WGS) entry which is preliminary data.</text>
</comment>
<organism evidence="1 2">
    <name type="scientific">Euphydryas editha</name>
    <name type="common">Edith's checkerspot</name>
    <dbReference type="NCBI Taxonomy" id="104508"/>
    <lineage>
        <taxon>Eukaryota</taxon>
        <taxon>Metazoa</taxon>
        <taxon>Ecdysozoa</taxon>
        <taxon>Arthropoda</taxon>
        <taxon>Hexapoda</taxon>
        <taxon>Insecta</taxon>
        <taxon>Pterygota</taxon>
        <taxon>Neoptera</taxon>
        <taxon>Endopterygota</taxon>
        <taxon>Lepidoptera</taxon>
        <taxon>Glossata</taxon>
        <taxon>Ditrysia</taxon>
        <taxon>Papilionoidea</taxon>
        <taxon>Nymphalidae</taxon>
        <taxon>Nymphalinae</taxon>
        <taxon>Euphydryas</taxon>
    </lineage>
</organism>
<reference evidence="1" key="1">
    <citation type="submission" date="2022-03" db="EMBL/GenBank/DDBJ databases">
        <authorList>
            <person name="Tunstrom K."/>
        </authorList>
    </citation>
    <scope>NUCLEOTIDE SEQUENCE</scope>
</reference>
<dbReference type="AlphaFoldDB" id="A0AAU9V4D2"/>
<protein>
    <submittedName>
        <fullName evidence="1">Uncharacterized protein</fullName>
    </submittedName>
</protein>
<proteinExistence type="predicted"/>
<evidence type="ECO:0000313" key="1">
    <source>
        <dbReference type="EMBL" id="CAH2106811.1"/>
    </source>
</evidence>
<gene>
    <name evidence="1" type="ORF">EEDITHA_LOCUS20895</name>
</gene>